<dbReference type="STRING" id="717606.PaecuDRAFT_3066"/>
<feature type="transmembrane region" description="Helical" evidence="1">
    <location>
        <begin position="42"/>
        <end position="65"/>
    </location>
</feature>
<sequence length="148" mass="16283">MKLFIHIWVIALAVVISVGGFHSVYLLLIGALDGPLEDVQGYFLYVGFVAIITTVFVVPASLLILKSIKRQGAWWCMLRTWLHMAAGAVIIAIIALVLGGNMRVLLSAVTVIYMIFAALQAGTYYGAYLALRRMVDEEPVIVVDEQEI</sequence>
<keyword evidence="3" id="KW-1185">Reference proteome</keyword>
<reference evidence="2 3" key="1">
    <citation type="submission" date="2010-07" db="EMBL/GenBank/DDBJ databases">
        <title>The draft genome of Paenibacillus curdlanolyticus YK9.</title>
        <authorList>
            <consortium name="US DOE Joint Genome Institute (JGI-PGF)"/>
            <person name="Lucas S."/>
            <person name="Copeland A."/>
            <person name="Lapidus A."/>
            <person name="Cheng J.-F."/>
            <person name="Bruce D."/>
            <person name="Goodwin L."/>
            <person name="Pitluck S."/>
            <person name="Land M.L."/>
            <person name="Hauser L."/>
            <person name="Chang Y.-J."/>
            <person name="Jeffries C."/>
            <person name="Anderson I.J."/>
            <person name="Johnson E."/>
            <person name="Loganathan U."/>
            <person name="Mulhopadhyay B."/>
            <person name="Kyrpides N."/>
            <person name="Woyke T.J."/>
        </authorList>
    </citation>
    <scope>NUCLEOTIDE SEQUENCE [LARGE SCALE GENOMIC DNA]</scope>
    <source>
        <strain evidence="2 3">YK9</strain>
    </source>
</reference>
<accession>E0IBM7</accession>
<organism evidence="2 3">
    <name type="scientific">Paenibacillus curdlanolyticus YK9</name>
    <dbReference type="NCBI Taxonomy" id="717606"/>
    <lineage>
        <taxon>Bacteria</taxon>
        <taxon>Bacillati</taxon>
        <taxon>Bacillota</taxon>
        <taxon>Bacilli</taxon>
        <taxon>Bacillales</taxon>
        <taxon>Paenibacillaceae</taxon>
        <taxon>Paenibacillus</taxon>
    </lineage>
</organism>
<name>E0IBM7_9BACL</name>
<keyword evidence="1" id="KW-0812">Transmembrane</keyword>
<keyword evidence="1" id="KW-1133">Transmembrane helix</keyword>
<evidence type="ECO:0000256" key="1">
    <source>
        <dbReference type="SAM" id="Phobius"/>
    </source>
</evidence>
<feature type="transmembrane region" description="Helical" evidence="1">
    <location>
        <begin position="7"/>
        <end position="30"/>
    </location>
</feature>
<dbReference type="Proteomes" id="UP000005387">
    <property type="component" value="Unassembled WGS sequence"/>
</dbReference>
<evidence type="ECO:0000313" key="3">
    <source>
        <dbReference type="Proteomes" id="UP000005387"/>
    </source>
</evidence>
<dbReference type="RefSeq" id="WP_006039054.1">
    <property type="nucleotide sequence ID" value="NZ_AEDD01000008.1"/>
</dbReference>
<keyword evidence="1" id="KW-0472">Membrane</keyword>
<protein>
    <submittedName>
        <fullName evidence="2">Uncharacterized protein</fullName>
    </submittedName>
</protein>
<dbReference type="AlphaFoldDB" id="E0IBM7"/>
<feature type="transmembrane region" description="Helical" evidence="1">
    <location>
        <begin position="104"/>
        <end position="125"/>
    </location>
</feature>
<gene>
    <name evidence="2" type="ORF">PaecuDRAFT_3066</name>
</gene>
<evidence type="ECO:0000313" key="2">
    <source>
        <dbReference type="EMBL" id="EFM10107.1"/>
    </source>
</evidence>
<dbReference type="EMBL" id="AEDD01000008">
    <property type="protein sequence ID" value="EFM10107.1"/>
    <property type="molecule type" value="Genomic_DNA"/>
</dbReference>
<proteinExistence type="predicted"/>
<feature type="transmembrane region" description="Helical" evidence="1">
    <location>
        <begin position="77"/>
        <end position="98"/>
    </location>
</feature>